<gene>
    <name evidence="2" type="ORF">Mic7113_2371</name>
</gene>
<evidence type="ECO:0000259" key="1">
    <source>
        <dbReference type="Pfam" id="PF00296"/>
    </source>
</evidence>
<keyword evidence="3" id="KW-1185">Reference proteome</keyword>
<feature type="domain" description="Luciferase-like" evidence="1">
    <location>
        <begin position="1"/>
        <end position="311"/>
    </location>
</feature>
<dbReference type="KEGG" id="mic:Mic7113_2371"/>
<dbReference type="PANTHER" id="PTHR30137">
    <property type="entry name" value="LUCIFERASE-LIKE MONOOXYGENASE"/>
    <property type="match status" value="1"/>
</dbReference>
<dbReference type="InterPro" id="IPR050766">
    <property type="entry name" value="Bact_Lucif_Oxidored"/>
</dbReference>
<dbReference type="RefSeq" id="WP_015182326.1">
    <property type="nucleotide sequence ID" value="NC_019738.1"/>
</dbReference>
<dbReference type="AlphaFoldDB" id="K9WEF1"/>
<dbReference type="GO" id="GO:0005829">
    <property type="term" value="C:cytosol"/>
    <property type="evidence" value="ECO:0007669"/>
    <property type="project" value="TreeGrafter"/>
</dbReference>
<evidence type="ECO:0000313" key="2">
    <source>
        <dbReference type="EMBL" id="AFZ18176.1"/>
    </source>
</evidence>
<dbReference type="SUPFAM" id="SSF51679">
    <property type="entry name" value="Bacterial luciferase-like"/>
    <property type="match status" value="1"/>
</dbReference>
<dbReference type="InterPro" id="IPR036661">
    <property type="entry name" value="Luciferase-like_sf"/>
</dbReference>
<dbReference type="HOGENOM" id="CLU_027853_3_0_3"/>
<protein>
    <submittedName>
        <fullName evidence="2">Flavin-dependent oxidoreductase, F420-dependent methylene-tetrahydromethanopterin reductase</fullName>
    </submittedName>
</protein>
<dbReference type="PATRIC" id="fig|1173027.3.peg.2595"/>
<dbReference type="STRING" id="1173027.Mic7113_2371"/>
<dbReference type="InterPro" id="IPR011251">
    <property type="entry name" value="Luciferase-like_dom"/>
</dbReference>
<dbReference type="Pfam" id="PF00296">
    <property type="entry name" value="Bac_luciferase"/>
    <property type="match status" value="1"/>
</dbReference>
<dbReference type="PANTHER" id="PTHR30137:SF6">
    <property type="entry name" value="LUCIFERASE-LIKE MONOOXYGENASE"/>
    <property type="match status" value="1"/>
</dbReference>
<name>K9WEF1_9CYAN</name>
<dbReference type="OrthoDB" id="9776438at2"/>
<accession>K9WEF1</accession>
<dbReference type="eggNOG" id="COG2141">
    <property type="taxonomic scope" value="Bacteria"/>
</dbReference>
<dbReference type="Gene3D" id="3.20.20.30">
    <property type="entry name" value="Luciferase-like domain"/>
    <property type="match status" value="1"/>
</dbReference>
<reference evidence="2 3" key="1">
    <citation type="submission" date="2012-06" db="EMBL/GenBank/DDBJ databases">
        <title>Finished chromosome of genome of Microcoleus sp. PCC 7113.</title>
        <authorList>
            <consortium name="US DOE Joint Genome Institute"/>
            <person name="Gugger M."/>
            <person name="Coursin T."/>
            <person name="Rippka R."/>
            <person name="Tandeau De Marsac N."/>
            <person name="Huntemann M."/>
            <person name="Wei C.-L."/>
            <person name="Han J."/>
            <person name="Detter J.C."/>
            <person name="Han C."/>
            <person name="Tapia R."/>
            <person name="Chen A."/>
            <person name="Kyrpides N."/>
            <person name="Mavromatis K."/>
            <person name="Markowitz V."/>
            <person name="Szeto E."/>
            <person name="Ivanova N."/>
            <person name="Pagani I."/>
            <person name="Pati A."/>
            <person name="Goodwin L."/>
            <person name="Nordberg H.P."/>
            <person name="Cantor M.N."/>
            <person name="Hua S.X."/>
            <person name="Woyke T."/>
            <person name="Kerfeld C.A."/>
        </authorList>
    </citation>
    <scope>NUCLEOTIDE SEQUENCE [LARGE SCALE GENOMIC DNA]</scope>
    <source>
        <strain evidence="2 3">PCC 7113</strain>
    </source>
</reference>
<proteinExistence type="predicted"/>
<organism evidence="2 3">
    <name type="scientific">Allocoleopsis franciscana PCC 7113</name>
    <dbReference type="NCBI Taxonomy" id="1173027"/>
    <lineage>
        <taxon>Bacteria</taxon>
        <taxon>Bacillati</taxon>
        <taxon>Cyanobacteriota</taxon>
        <taxon>Cyanophyceae</taxon>
        <taxon>Coleofasciculales</taxon>
        <taxon>Coleofasciculaceae</taxon>
        <taxon>Allocoleopsis</taxon>
        <taxon>Allocoleopsis franciscana</taxon>
    </lineage>
</organism>
<dbReference type="EMBL" id="CP003630">
    <property type="protein sequence ID" value="AFZ18176.1"/>
    <property type="molecule type" value="Genomic_DNA"/>
</dbReference>
<dbReference type="GO" id="GO:0016705">
    <property type="term" value="F:oxidoreductase activity, acting on paired donors, with incorporation or reduction of molecular oxygen"/>
    <property type="evidence" value="ECO:0007669"/>
    <property type="project" value="InterPro"/>
</dbReference>
<dbReference type="Proteomes" id="UP000010471">
    <property type="component" value="Chromosome"/>
</dbReference>
<evidence type="ECO:0000313" key="3">
    <source>
        <dbReference type="Proteomes" id="UP000010471"/>
    </source>
</evidence>
<sequence>MEFGIQFFPDVAPDQKSGQQYFHEALHLVGLCDELGYTNVRTVEHYFHPYGGYSPNPILFLTAASQRTRKARLITGAVLPAFNNPLKLAGEIGMLDAISQGRLEVGFARAFLPHEFVRFGVSLNESRGRFEEGVEQVRRLLEEENVSIEGQFHSFKNVTSLPRPTQAPRPPFWIAALATPESFVAAGKKGYGLMAIPLAGGKMAELIGMYREAWKSAGHPGQGKVMLAFHMFSSLTNDEAVAIARQPLNNYLQSLVEAASDWTSGSSSTDYPGYDKIIAGLKQETFESQIEKGAAWIGPPKQVREAIAEYNHQVGGFEIASLQVNFNTLPVEAAEASMRLFSKEVMPYFAEQVKAA</sequence>